<gene>
    <name evidence="1" type="ORF">PanWU01x14_127470</name>
</gene>
<accession>A0A2P5CSG3</accession>
<organism evidence="1 2">
    <name type="scientific">Parasponia andersonii</name>
    <name type="common">Sponia andersonii</name>
    <dbReference type="NCBI Taxonomy" id="3476"/>
    <lineage>
        <taxon>Eukaryota</taxon>
        <taxon>Viridiplantae</taxon>
        <taxon>Streptophyta</taxon>
        <taxon>Embryophyta</taxon>
        <taxon>Tracheophyta</taxon>
        <taxon>Spermatophyta</taxon>
        <taxon>Magnoliopsida</taxon>
        <taxon>eudicotyledons</taxon>
        <taxon>Gunneridae</taxon>
        <taxon>Pentapetalae</taxon>
        <taxon>rosids</taxon>
        <taxon>fabids</taxon>
        <taxon>Rosales</taxon>
        <taxon>Cannabaceae</taxon>
        <taxon>Parasponia</taxon>
    </lineage>
</organism>
<evidence type="ECO:0000313" key="1">
    <source>
        <dbReference type="EMBL" id="PON63980.1"/>
    </source>
</evidence>
<dbReference type="AlphaFoldDB" id="A0A2P5CSG3"/>
<sequence length="130" mass="14455">MVREKQTNPWRDKEGYVSTLVSFAYAFMSEFKSAKVGSTSLDATSSTTVAHWDAPSYGMIKMNSDATVHPGDQSIGIGIQALRWRPLRGDLINLGISVIEYDAKRVIRDLEKSHPLSLNAHIFSDVKTLL</sequence>
<protein>
    <recommendedName>
        <fullName evidence="3">RNase H type-1 domain-containing protein</fullName>
    </recommendedName>
</protein>
<dbReference type="EMBL" id="JXTB01000099">
    <property type="protein sequence ID" value="PON63980.1"/>
    <property type="molecule type" value="Genomic_DNA"/>
</dbReference>
<keyword evidence="2" id="KW-1185">Reference proteome</keyword>
<reference evidence="2" key="1">
    <citation type="submission" date="2016-06" db="EMBL/GenBank/DDBJ databases">
        <title>Parallel loss of symbiosis genes in relatives of nitrogen-fixing non-legume Parasponia.</title>
        <authorList>
            <person name="Van Velzen R."/>
            <person name="Holmer R."/>
            <person name="Bu F."/>
            <person name="Rutten L."/>
            <person name="Van Zeijl A."/>
            <person name="Liu W."/>
            <person name="Santuari L."/>
            <person name="Cao Q."/>
            <person name="Sharma T."/>
            <person name="Shen D."/>
            <person name="Roswanjaya Y."/>
            <person name="Wardhani T."/>
            <person name="Kalhor M.S."/>
            <person name="Jansen J."/>
            <person name="Van den Hoogen J."/>
            <person name="Gungor B."/>
            <person name="Hartog M."/>
            <person name="Hontelez J."/>
            <person name="Verver J."/>
            <person name="Yang W.-C."/>
            <person name="Schijlen E."/>
            <person name="Repin R."/>
            <person name="Schilthuizen M."/>
            <person name="Schranz E."/>
            <person name="Heidstra R."/>
            <person name="Miyata K."/>
            <person name="Fedorova E."/>
            <person name="Kohlen W."/>
            <person name="Bisseling T."/>
            <person name="Smit S."/>
            <person name="Geurts R."/>
        </authorList>
    </citation>
    <scope>NUCLEOTIDE SEQUENCE [LARGE SCALE GENOMIC DNA]</scope>
    <source>
        <strain evidence="2">cv. WU1-14</strain>
    </source>
</reference>
<name>A0A2P5CSG3_PARAD</name>
<proteinExistence type="predicted"/>
<dbReference type="Proteomes" id="UP000237105">
    <property type="component" value="Unassembled WGS sequence"/>
</dbReference>
<evidence type="ECO:0008006" key="3">
    <source>
        <dbReference type="Google" id="ProtNLM"/>
    </source>
</evidence>
<evidence type="ECO:0000313" key="2">
    <source>
        <dbReference type="Proteomes" id="UP000237105"/>
    </source>
</evidence>
<comment type="caution">
    <text evidence="1">The sequence shown here is derived from an EMBL/GenBank/DDBJ whole genome shotgun (WGS) entry which is preliminary data.</text>
</comment>